<gene>
    <name evidence="1" type="ORF">EXIGLDRAFT_579866</name>
</gene>
<dbReference type="InParanoid" id="A0A165HDI7"/>
<dbReference type="AlphaFoldDB" id="A0A165HDI7"/>
<feature type="non-terminal residue" evidence="1">
    <location>
        <position position="1"/>
    </location>
</feature>
<proteinExistence type="predicted"/>
<evidence type="ECO:0000313" key="2">
    <source>
        <dbReference type="Proteomes" id="UP000077266"/>
    </source>
</evidence>
<organism evidence="1 2">
    <name type="scientific">Exidia glandulosa HHB12029</name>
    <dbReference type="NCBI Taxonomy" id="1314781"/>
    <lineage>
        <taxon>Eukaryota</taxon>
        <taxon>Fungi</taxon>
        <taxon>Dikarya</taxon>
        <taxon>Basidiomycota</taxon>
        <taxon>Agaricomycotina</taxon>
        <taxon>Agaricomycetes</taxon>
        <taxon>Auriculariales</taxon>
        <taxon>Exidiaceae</taxon>
        <taxon>Exidia</taxon>
    </lineage>
</organism>
<dbReference type="Proteomes" id="UP000077266">
    <property type="component" value="Unassembled WGS sequence"/>
</dbReference>
<reference evidence="1 2" key="1">
    <citation type="journal article" date="2016" name="Mol. Biol. Evol.">
        <title>Comparative Genomics of Early-Diverging Mushroom-Forming Fungi Provides Insights into the Origins of Lignocellulose Decay Capabilities.</title>
        <authorList>
            <person name="Nagy L.G."/>
            <person name="Riley R."/>
            <person name="Tritt A."/>
            <person name="Adam C."/>
            <person name="Daum C."/>
            <person name="Floudas D."/>
            <person name="Sun H."/>
            <person name="Yadav J.S."/>
            <person name="Pangilinan J."/>
            <person name="Larsson K.H."/>
            <person name="Matsuura K."/>
            <person name="Barry K."/>
            <person name="Labutti K."/>
            <person name="Kuo R."/>
            <person name="Ohm R.A."/>
            <person name="Bhattacharya S.S."/>
            <person name="Shirouzu T."/>
            <person name="Yoshinaga Y."/>
            <person name="Martin F.M."/>
            <person name="Grigoriev I.V."/>
            <person name="Hibbett D.S."/>
        </authorList>
    </citation>
    <scope>NUCLEOTIDE SEQUENCE [LARGE SCALE GENOMIC DNA]</scope>
    <source>
        <strain evidence="1 2">HHB12029</strain>
    </source>
</reference>
<name>A0A165HDI7_EXIGL</name>
<dbReference type="EMBL" id="KV426020">
    <property type="protein sequence ID" value="KZV91811.1"/>
    <property type="molecule type" value="Genomic_DNA"/>
</dbReference>
<protein>
    <submittedName>
        <fullName evidence="1">Uncharacterized protein</fullName>
    </submittedName>
</protein>
<feature type="non-terminal residue" evidence="1">
    <location>
        <position position="188"/>
    </location>
</feature>
<keyword evidence="2" id="KW-1185">Reference proteome</keyword>
<dbReference type="OrthoDB" id="2682612at2759"/>
<evidence type="ECO:0000313" key="1">
    <source>
        <dbReference type="EMBL" id="KZV91811.1"/>
    </source>
</evidence>
<sequence>LARTGVPGGGAPSRTAIARAMFSRDLADLSSVEKRHVRNAEAQQFRWLNRHGVQAVFSRSCTKMVPNSSSPQAQTCLACHSVAALKIFKNALRVPPPLPENQKFVPHSYREKELGELYLRYHGLSDLVKKVRYHSFSCMLGDFARGVLNGQYKDQEVLLGAVQATITTKQREAKGKQMRNMIYPAAFD</sequence>
<accession>A0A165HDI7</accession>